<dbReference type="InterPro" id="IPR038727">
    <property type="entry name" value="NadR/Ttd14_AAA_dom"/>
</dbReference>
<dbReference type="Gene3D" id="3.40.50.300">
    <property type="entry name" value="P-loop containing nucleotide triphosphate hydrolases"/>
    <property type="match status" value="1"/>
</dbReference>
<organism evidence="2 3">
    <name type="scientific">Mycoplana rhizolycopersici</name>
    <dbReference type="NCBI Taxonomy" id="2746702"/>
    <lineage>
        <taxon>Bacteria</taxon>
        <taxon>Pseudomonadati</taxon>
        <taxon>Pseudomonadota</taxon>
        <taxon>Alphaproteobacteria</taxon>
        <taxon>Hyphomicrobiales</taxon>
        <taxon>Rhizobiaceae</taxon>
        <taxon>Mycoplana</taxon>
    </lineage>
</organism>
<protein>
    <submittedName>
        <fullName evidence="2">AAA family ATPase</fullName>
    </submittedName>
</protein>
<dbReference type="Proteomes" id="UP000659172">
    <property type="component" value="Unassembled WGS sequence"/>
</dbReference>
<sequence>MLEETLPLDRLADYADRFVLLSGCSGGGKSALLSALRMRGFAAFEEPGREVVREQLLIDGPALPWRDQALFAELCVSRAMRQMTAAAECTGSVFFDRGIVDAVAFFEYLRRDVPAHLERAAGLLRYCRTVFVTPPWPEIYSGDRERRHSYEEAVAQYDASLSTFRRLNYHPLELPKTSIESRADFIVDRIR</sequence>
<dbReference type="SUPFAM" id="SSF52540">
    <property type="entry name" value="P-loop containing nucleoside triphosphate hydrolases"/>
    <property type="match status" value="1"/>
</dbReference>
<comment type="caution">
    <text evidence="2">The sequence shown here is derived from an EMBL/GenBank/DDBJ whole genome shotgun (WGS) entry which is preliminary data.</text>
</comment>
<proteinExistence type="predicted"/>
<gene>
    <name evidence="2" type="ORF">HV823_16110</name>
</gene>
<dbReference type="RefSeq" id="WP_176950748.1">
    <property type="nucleotide sequence ID" value="NZ_JABXYK010000009.1"/>
</dbReference>
<dbReference type="Pfam" id="PF13521">
    <property type="entry name" value="AAA_28"/>
    <property type="match status" value="1"/>
</dbReference>
<accession>A0ABX2QGB1</accession>
<evidence type="ECO:0000313" key="3">
    <source>
        <dbReference type="Proteomes" id="UP000659172"/>
    </source>
</evidence>
<reference evidence="2 3" key="1">
    <citation type="submission" date="2020-06" db="EMBL/GenBank/DDBJ databases">
        <title>Rhizobium sp.nov. isolated from the tomato plant.</title>
        <authorList>
            <person name="Thin K.K."/>
            <person name="Zhang X."/>
            <person name="He S."/>
        </authorList>
    </citation>
    <scope>NUCLEOTIDE SEQUENCE [LARGE SCALE GENOMIC DNA]</scope>
    <source>
        <strain evidence="2 3">DBTS2</strain>
    </source>
</reference>
<feature type="domain" description="NadR/Ttd14 AAA" evidence="1">
    <location>
        <begin position="19"/>
        <end position="182"/>
    </location>
</feature>
<evidence type="ECO:0000259" key="1">
    <source>
        <dbReference type="Pfam" id="PF13521"/>
    </source>
</evidence>
<dbReference type="InterPro" id="IPR027417">
    <property type="entry name" value="P-loop_NTPase"/>
</dbReference>
<evidence type="ECO:0000313" key="2">
    <source>
        <dbReference type="EMBL" id="NVP56780.1"/>
    </source>
</evidence>
<keyword evidence="3" id="KW-1185">Reference proteome</keyword>
<name>A0ABX2QGB1_9HYPH</name>
<dbReference type="EMBL" id="JABXYK010000009">
    <property type="protein sequence ID" value="NVP56780.1"/>
    <property type="molecule type" value="Genomic_DNA"/>
</dbReference>